<proteinExistence type="predicted"/>
<comment type="caution">
    <text evidence="3">The sequence shown here is derived from an EMBL/GenBank/DDBJ whole genome shotgun (WGS) entry which is preliminary data.</text>
</comment>
<dbReference type="PANTHER" id="PTHR45184">
    <property type="entry name" value="DNAJ PROTEIN ERDJ3A"/>
    <property type="match status" value="1"/>
</dbReference>
<dbReference type="OrthoDB" id="446945at2759"/>
<dbReference type="EMBL" id="CAJNNV010028320">
    <property type="protein sequence ID" value="CAE8624099.1"/>
    <property type="molecule type" value="Genomic_DNA"/>
</dbReference>
<dbReference type="PANTHER" id="PTHR45184:SF1">
    <property type="entry name" value="DNAJ PROTEIN ERDJ3A"/>
    <property type="match status" value="1"/>
</dbReference>
<organism evidence="3 4">
    <name type="scientific">Polarella glacialis</name>
    <name type="common">Dinoflagellate</name>
    <dbReference type="NCBI Taxonomy" id="89957"/>
    <lineage>
        <taxon>Eukaryota</taxon>
        <taxon>Sar</taxon>
        <taxon>Alveolata</taxon>
        <taxon>Dinophyceae</taxon>
        <taxon>Suessiales</taxon>
        <taxon>Suessiaceae</taxon>
        <taxon>Polarella</taxon>
    </lineage>
</organism>
<feature type="chain" id="PRO_5032933327" description="Thioredoxin domain-containing protein" evidence="2">
    <location>
        <begin position="32"/>
        <end position="319"/>
    </location>
</feature>
<evidence type="ECO:0000256" key="1">
    <source>
        <dbReference type="SAM" id="MobiDB-lite"/>
    </source>
</evidence>
<evidence type="ECO:0008006" key="5">
    <source>
        <dbReference type="Google" id="ProtNLM"/>
    </source>
</evidence>
<feature type="signal peptide" evidence="2">
    <location>
        <begin position="1"/>
        <end position="31"/>
    </location>
</feature>
<keyword evidence="2" id="KW-0732">Signal</keyword>
<accession>A0A813GFY1</accession>
<dbReference type="InterPro" id="IPR052842">
    <property type="entry name" value="ER_Co-chaperone"/>
</dbReference>
<keyword evidence="4" id="KW-1185">Reference proteome</keyword>
<name>A0A813GFY1_POLGL</name>
<dbReference type="Proteomes" id="UP000654075">
    <property type="component" value="Unassembled WGS sequence"/>
</dbReference>
<dbReference type="AlphaFoldDB" id="A0A813GFY1"/>
<gene>
    <name evidence="3" type="ORF">PGLA1383_LOCUS41294</name>
</gene>
<dbReference type="Gene3D" id="3.40.30.10">
    <property type="entry name" value="Glutaredoxin"/>
    <property type="match status" value="1"/>
</dbReference>
<sequence>MATNFEMPCMASARFPIRLWLSALLVVWANSGENLKEVPALTHTQRLSAGNVNEFIGGGRCSGPVVVFFSGWDAAEEESKALAAFEASSEEVTGLACMGWLDCGLWRRVCDDMNIRATPSVVIYPTGAKAVRFYRGPLTQEGFTAAVARVISFDDRTLAVTQQNHVAFLADRLRPIKVLLFSRRAKSPVIFKALSGDPELWPHIQFGFVQEAETALLKQYKIENVPRLLIQFSSDAATARHYTSSNMSFPVLRHWLLDQLRDTPLGAVQAAEPEPEVVEEEEEEEETAASAGKVMEVGYEKMKQGTRACPAGAEIASVQ</sequence>
<protein>
    <recommendedName>
        <fullName evidence="5">Thioredoxin domain-containing protein</fullName>
    </recommendedName>
</protein>
<feature type="non-terminal residue" evidence="3">
    <location>
        <position position="319"/>
    </location>
</feature>
<dbReference type="SUPFAM" id="SSF52833">
    <property type="entry name" value="Thioredoxin-like"/>
    <property type="match status" value="1"/>
</dbReference>
<evidence type="ECO:0000313" key="4">
    <source>
        <dbReference type="Proteomes" id="UP000654075"/>
    </source>
</evidence>
<evidence type="ECO:0000313" key="3">
    <source>
        <dbReference type="EMBL" id="CAE8624099.1"/>
    </source>
</evidence>
<dbReference type="CDD" id="cd02961">
    <property type="entry name" value="PDI_a_family"/>
    <property type="match status" value="1"/>
</dbReference>
<evidence type="ECO:0000256" key="2">
    <source>
        <dbReference type="SAM" id="SignalP"/>
    </source>
</evidence>
<feature type="region of interest" description="Disordered" evidence="1">
    <location>
        <begin position="269"/>
        <end position="293"/>
    </location>
</feature>
<dbReference type="InterPro" id="IPR036249">
    <property type="entry name" value="Thioredoxin-like_sf"/>
</dbReference>
<reference evidence="3" key="1">
    <citation type="submission" date="2021-02" db="EMBL/GenBank/DDBJ databases">
        <authorList>
            <person name="Dougan E. K."/>
            <person name="Rhodes N."/>
            <person name="Thang M."/>
            <person name="Chan C."/>
        </authorList>
    </citation>
    <scope>NUCLEOTIDE SEQUENCE</scope>
</reference>
<feature type="compositionally biased region" description="Acidic residues" evidence="1">
    <location>
        <begin position="273"/>
        <end position="287"/>
    </location>
</feature>